<feature type="binding site" evidence="14">
    <location>
        <position position="177"/>
    </location>
    <ligand>
        <name>substrate</name>
    </ligand>
</feature>
<evidence type="ECO:0000256" key="14">
    <source>
        <dbReference type="PIRSR" id="PIRSR001461-3"/>
    </source>
</evidence>
<feature type="binding site" evidence="10 13">
    <location>
        <position position="33"/>
    </location>
    <ligand>
        <name>a divalent metal cation</name>
        <dbReference type="ChEBI" id="CHEBI:60240"/>
    </ligand>
</feature>
<comment type="cofactor">
    <cofactor evidence="5">
        <name>Fe(2+)</name>
        <dbReference type="ChEBI" id="CHEBI:29033"/>
    </cofactor>
</comment>
<evidence type="ECO:0000256" key="10">
    <source>
        <dbReference type="HAMAP-Rule" id="MF_02227"/>
    </source>
</evidence>
<comment type="caution">
    <text evidence="10">Lacks conserved residue(s) required for the propagation of feature annotation.</text>
</comment>
<evidence type="ECO:0000256" key="6">
    <source>
        <dbReference type="ARBA" id="ARBA00009541"/>
    </source>
</evidence>
<evidence type="ECO:0000256" key="5">
    <source>
        <dbReference type="ARBA" id="ARBA00001954"/>
    </source>
</evidence>
<comment type="cofactor">
    <cofactor evidence="3">
        <name>Co(2+)</name>
        <dbReference type="ChEBI" id="CHEBI:48828"/>
    </cofactor>
</comment>
<organism evidence="15 16">
    <name type="scientific">Entomospira nematocerorum</name>
    <dbReference type="NCBI Taxonomy" id="2719987"/>
    <lineage>
        <taxon>Bacteria</taxon>
        <taxon>Pseudomonadati</taxon>
        <taxon>Spirochaetota</taxon>
        <taxon>Spirochaetia</taxon>
        <taxon>Spirochaetales</taxon>
        <taxon>Spirochaetaceae</taxon>
        <taxon>Entomospira</taxon>
    </lineage>
</organism>
<comment type="cofactor">
    <cofactor evidence="4">
        <name>Zn(2+)</name>
        <dbReference type="ChEBI" id="CHEBI:29105"/>
    </cofactor>
</comment>
<name>A0A968GDR5_9SPIO</name>
<keyword evidence="16" id="KW-1185">Reference proteome</keyword>
<feature type="binding site" evidence="10 13">
    <location>
        <position position="175"/>
    </location>
    <ligand>
        <name>a divalent metal cation</name>
        <dbReference type="ChEBI" id="CHEBI:60240"/>
    </ligand>
</feature>
<reference evidence="15" key="1">
    <citation type="submission" date="2020-03" db="EMBL/GenBank/DDBJ databases">
        <title>Spirochaetal bacteria isolated from arthropods constitute a novel genus Entomospira genus novum within the order Spirochaetales.</title>
        <authorList>
            <person name="Grana-Miraglia L."/>
            <person name="Sikutova S."/>
            <person name="Fingerle V."/>
            <person name="Sing A."/>
            <person name="Castillo-Ramirez S."/>
            <person name="Margos G."/>
            <person name="Rudolf I."/>
        </authorList>
    </citation>
    <scope>NUCLEOTIDE SEQUENCE</scope>
    <source>
        <strain evidence="15">BR208</strain>
    </source>
</reference>
<keyword evidence="13" id="KW-0464">Manganese</keyword>
<feature type="binding site" evidence="10 13">
    <location>
        <position position="66"/>
    </location>
    <ligand>
        <name>a divalent metal cation</name>
        <dbReference type="ChEBI" id="CHEBI:60240"/>
    </ligand>
</feature>
<comment type="caution">
    <text evidence="15">The sequence shown here is derived from an EMBL/GenBank/DDBJ whole genome shotgun (WGS) entry which is preliminary data.</text>
</comment>
<evidence type="ECO:0000256" key="11">
    <source>
        <dbReference type="PIRNR" id="PIRNR001461"/>
    </source>
</evidence>
<feature type="active site" description="Proton acceptor" evidence="10 12">
    <location>
        <position position="35"/>
    </location>
</feature>
<feature type="binding site" evidence="10 13">
    <location>
        <position position="35"/>
    </location>
    <ligand>
        <name>a divalent metal cation</name>
        <dbReference type="ChEBI" id="CHEBI:60240"/>
    </ligand>
</feature>
<dbReference type="NCBIfam" id="NF004076">
    <property type="entry name" value="PRK05581.1-4"/>
    <property type="match status" value="1"/>
</dbReference>
<feature type="binding site" evidence="10 14">
    <location>
        <begin position="197"/>
        <end position="198"/>
    </location>
    <ligand>
        <name>substrate</name>
    </ligand>
</feature>
<sequence>MQPILAPSLLAADFSNFQQALNRIHHYQAPWIHFDVMDGSFVPAITFGAQVVAHLRPHSKTFFDVHLMVENPERHIESFAQAGANSITFHIEATHHAHAIVQQIHKIGCKAGIAINPGTSLHHLEALLPFVDLVLVMSVNPGAGGQSFITETLIKTRTLQALRNQQNLHYHIQMDGGINAETLPSVVEAGTDILVAGSAFFSDSHVNALLHSLQG</sequence>
<keyword evidence="8 10" id="KW-0479">Metal-binding</keyword>
<keyword evidence="10 11" id="KW-0119">Carbohydrate metabolism</keyword>
<dbReference type="Proteomes" id="UP000752013">
    <property type="component" value="Unassembled WGS sequence"/>
</dbReference>
<protein>
    <recommendedName>
        <fullName evidence="7 10">Ribulose-phosphate 3-epimerase</fullName>
        <ecNumber evidence="7 10">5.1.3.1</ecNumber>
    </recommendedName>
</protein>
<dbReference type="CDD" id="cd00429">
    <property type="entry name" value="RPE"/>
    <property type="match status" value="1"/>
</dbReference>
<dbReference type="InterPro" id="IPR026019">
    <property type="entry name" value="Ribul_P_3_epim"/>
</dbReference>
<evidence type="ECO:0000256" key="13">
    <source>
        <dbReference type="PIRSR" id="PIRSR001461-2"/>
    </source>
</evidence>
<evidence type="ECO:0000256" key="1">
    <source>
        <dbReference type="ARBA" id="ARBA00001782"/>
    </source>
</evidence>
<dbReference type="GO" id="GO:0019323">
    <property type="term" value="P:pentose catabolic process"/>
    <property type="evidence" value="ECO:0007669"/>
    <property type="project" value="UniProtKB-UniRule"/>
</dbReference>
<dbReference type="AlphaFoldDB" id="A0A968GDR5"/>
<dbReference type="InterPro" id="IPR000056">
    <property type="entry name" value="Ribul_P_3_epim-like"/>
</dbReference>
<comment type="pathway">
    <text evidence="10">Carbohydrate degradation.</text>
</comment>
<dbReference type="SUPFAM" id="SSF51366">
    <property type="entry name" value="Ribulose-phoshate binding barrel"/>
    <property type="match status" value="1"/>
</dbReference>
<accession>A0A968GDR5</accession>
<dbReference type="NCBIfam" id="TIGR01163">
    <property type="entry name" value="rpe"/>
    <property type="match status" value="1"/>
</dbReference>
<evidence type="ECO:0000256" key="7">
    <source>
        <dbReference type="ARBA" id="ARBA00013188"/>
    </source>
</evidence>
<dbReference type="PANTHER" id="PTHR11749">
    <property type="entry name" value="RIBULOSE-5-PHOSPHATE-3-EPIMERASE"/>
    <property type="match status" value="1"/>
</dbReference>
<gene>
    <name evidence="10 15" type="primary">rpe</name>
    <name evidence="15" type="ORF">HCT46_05655</name>
</gene>
<comment type="cofactor">
    <cofactor evidence="10 13">
        <name>a divalent metal cation</name>
        <dbReference type="ChEBI" id="CHEBI:60240"/>
    </cofactor>
    <text evidence="10 13">Binds 1 divalent metal cation per subunit.</text>
</comment>
<comment type="function">
    <text evidence="10">Catalyzes the reversible epimerization of D-ribulose 5-phosphate to D-xylulose 5-phosphate.</text>
</comment>
<feature type="binding site" evidence="10">
    <location>
        <begin position="175"/>
        <end position="177"/>
    </location>
    <ligand>
        <name>substrate</name>
    </ligand>
</feature>
<dbReference type="InterPro" id="IPR013785">
    <property type="entry name" value="Aldolase_TIM"/>
</dbReference>
<evidence type="ECO:0000256" key="2">
    <source>
        <dbReference type="ARBA" id="ARBA00001936"/>
    </source>
</evidence>
<keyword evidence="13" id="KW-0170">Cobalt</keyword>
<feature type="active site" description="Proton donor" evidence="10 12">
    <location>
        <position position="175"/>
    </location>
</feature>
<dbReference type="EMBL" id="JAATLK010000001">
    <property type="protein sequence ID" value="NIZ47394.1"/>
    <property type="molecule type" value="Genomic_DNA"/>
</dbReference>
<dbReference type="EC" id="5.1.3.1" evidence="7 10"/>
<keyword evidence="13" id="KW-0862">Zinc</keyword>
<dbReference type="GO" id="GO:0004750">
    <property type="term" value="F:D-ribulose-phosphate 3-epimerase activity"/>
    <property type="evidence" value="ECO:0007669"/>
    <property type="project" value="UniProtKB-UniRule"/>
</dbReference>
<evidence type="ECO:0000256" key="4">
    <source>
        <dbReference type="ARBA" id="ARBA00001947"/>
    </source>
</evidence>
<dbReference type="GO" id="GO:0006098">
    <property type="term" value="P:pentose-phosphate shunt"/>
    <property type="evidence" value="ECO:0007669"/>
    <property type="project" value="UniProtKB-UniRule"/>
</dbReference>
<dbReference type="InterPro" id="IPR011060">
    <property type="entry name" value="RibuloseP-bd_barrel"/>
</dbReference>
<dbReference type="HAMAP" id="MF_02227">
    <property type="entry name" value="RPE"/>
    <property type="match status" value="1"/>
</dbReference>
<comment type="catalytic activity">
    <reaction evidence="1 10 11">
        <text>D-ribulose 5-phosphate = D-xylulose 5-phosphate</text>
        <dbReference type="Rhea" id="RHEA:13677"/>
        <dbReference type="ChEBI" id="CHEBI:57737"/>
        <dbReference type="ChEBI" id="CHEBI:58121"/>
        <dbReference type="EC" id="5.1.3.1"/>
    </reaction>
</comment>
<feature type="binding site" evidence="10 14">
    <location>
        <position position="66"/>
    </location>
    <ligand>
        <name>substrate</name>
    </ligand>
</feature>
<feature type="binding site" evidence="10 14">
    <location>
        <position position="8"/>
    </location>
    <ligand>
        <name>substrate</name>
    </ligand>
</feature>
<dbReference type="GO" id="GO:0005737">
    <property type="term" value="C:cytoplasm"/>
    <property type="evidence" value="ECO:0007669"/>
    <property type="project" value="UniProtKB-ARBA"/>
</dbReference>
<keyword evidence="9 10" id="KW-0413">Isomerase</keyword>
<feature type="binding site" evidence="14">
    <location>
        <begin position="142"/>
        <end position="145"/>
    </location>
    <ligand>
        <name>substrate</name>
    </ligand>
</feature>
<dbReference type="FunFam" id="3.20.20.70:FF:000004">
    <property type="entry name" value="Ribulose-phosphate 3-epimerase"/>
    <property type="match status" value="1"/>
</dbReference>
<dbReference type="PIRSF" id="PIRSF001461">
    <property type="entry name" value="RPE"/>
    <property type="match status" value="1"/>
</dbReference>
<proteinExistence type="inferred from homology"/>
<dbReference type="Gene3D" id="3.20.20.70">
    <property type="entry name" value="Aldolase class I"/>
    <property type="match status" value="1"/>
</dbReference>
<evidence type="ECO:0000256" key="8">
    <source>
        <dbReference type="ARBA" id="ARBA00022723"/>
    </source>
</evidence>
<evidence type="ECO:0000256" key="12">
    <source>
        <dbReference type="PIRSR" id="PIRSR001461-1"/>
    </source>
</evidence>
<dbReference type="GO" id="GO:0046872">
    <property type="term" value="F:metal ion binding"/>
    <property type="evidence" value="ECO:0007669"/>
    <property type="project" value="UniProtKB-UniRule"/>
</dbReference>
<comment type="cofactor">
    <cofactor evidence="2">
        <name>Mn(2+)</name>
        <dbReference type="ChEBI" id="CHEBI:29035"/>
    </cofactor>
</comment>
<dbReference type="Pfam" id="PF00834">
    <property type="entry name" value="Ribul_P_3_epim"/>
    <property type="match status" value="1"/>
</dbReference>
<evidence type="ECO:0000256" key="9">
    <source>
        <dbReference type="ARBA" id="ARBA00023235"/>
    </source>
</evidence>
<evidence type="ECO:0000313" key="15">
    <source>
        <dbReference type="EMBL" id="NIZ47394.1"/>
    </source>
</evidence>
<comment type="similarity">
    <text evidence="6 10 11">Belongs to the ribulose-phosphate 3-epimerase family.</text>
</comment>
<evidence type="ECO:0000256" key="3">
    <source>
        <dbReference type="ARBA" id="ARBA00001941"/>
    </source>
</evidence>
<evidence type="ECO:0000313" key="16">
    <source>
        <dbReference type="Proteomes" id="UP000752013"/>
    </source>
</evidence>